<keyword evidence="5" id="KW-0446">Lipid-binding</keyword>
<name>A0A2T8HUM1_9RHOB</name>
<evidence type="ECO:0000259" key="7">
    <source>
        <dbReference type="Pfam" id="PF08511"/>
    </source>
</evidence>
<accession>A0A2T8HUM1</accession>
<dbReference type="NCBIfam" id="TIGR02396">
    <property type="entry name" value="diverge_rpsU"/>
    <property type="match status" value="1"/>
</dbReference>
<feature type="domain" description="COQ9 C-terminal" evidence="7">
    <location>
        <begin position="123"/>
        <end position="194"/>
    </location>
</feature>
<dbReference type="RefSeq" id="WP_116558102.1">
    <property type="nucleotide sequence ID" value="NZ_QDKM01000003.1"/>
</dbReference>
<keyword evidence="9" id="KW-1185">Reference proteome</keyword>
<dbReference type="EMBL" id="QDKM01000003">
    <property type="protein sequence ID" value="PVH29105.1"/>
    <property type="molecule type" value="Genomic_DNA"/>
</dbReference>
<keyword evidence="3" id="KW-0831">Ubiquinone biosynthesis</keyword>
<evidence type="ECO:0000256" key="5">
    <source>
        <dbReference type="ARBA" id="ARBA00023121"/>
    </source>
</evidence>
<comment type="caution">
    <text evidence="8">The sequence shown here is derived from an EMBL/GenBank/DDBJ whole genome shotgun (WGS) entry which is preliminary data.</text>
</comment>
<evidence type="ECO:0000313" key="8">
    <source>
        <dbReference type="EMBL" id="PVH29105.1"/>
    </source>
</evidence>
<dbReference type="OrthoDB" id="7201143at2"/>
<dbReference type="GO" id="GO:0008289">
    <property type="term" value="F:lipid binding"/>
    <property type="evidence" value="ECO:0007669"/>
    <property type="project" value="UniProtKB-KW"/>
</dbReference>
<evidence type="ECO:0000256" key="6">
    <source>
        <dbReference type="ARBA" id="ARBA00058104"/>
    </source>
</evidence>
<comment type="function">
    <text evidence="6">Membrane-associated protein that warps the membrane surface to access and bind aromatic isoprenes with high specificity, including ubiquinone (CoQ) isoprene intermediates and presents them directly to COQ7, therefore facilitating the COQ7-mediated hydroxylase step. Participates in the biosynthesis of coenzyme Q, also named ubiquinone, an essential lipid-soluble electron transporter for aerobic cellular respiration.</text>
</comment>
<evidence type="ECO:0000256" key="2">
    <source>
        <dbReference type="ARBA" id="ARBA00010766"/>
    </source>
</evidence>
<evidence type="ECO:0000256" key="4">
    <source>
        <dbReference type="ARBA" id="ARBA00022946"/>
    </source>
</evidence>
<dbReference type="PANTHER" id="PTHR21427">
    <property type="entry name" value="UBIQUINONE BIOSYNTHESIS PROTEIN COQ9, MITOCHONDRIAL"/>
    <property type="match status" value="1"/>
</dbReference>
<sequence>MPATDSANTDSAKTANAADGILDAALDHVPFDGWSEATLTAAAEDQGQTLAMAKALFPRGGLDLALAYHRRGDAQMLAALTAADLDAMRYRARVIFALRARLEAADRELVRRAATLMALPQNAPEAARAMWNTADAIWTALGDTSEDGNWYSKRAILSAVYSSTVLYWLGDDSEDQADTWDFLDRRIENVMQFEQSKARIKASPVLRNTIGLPFKLLESLRKPAESEPLPGGSRS</sequence>
<dbReference type="Gene3D" id="1.10.357.10">
    <property type="entry name" value="Tetracycline Repressor, domain 2"/>
    <property type="match status" value="1"/>
</dbReference>
<dbReference type="Proteomes" id="UP000245911">
    <property type="component" value="Unassembled WGS sequence"/>
</dbReference>
<evidence type="ECO:0000256" key="1">
    <source>
        <dbReference type="ARBA" id="ARBA00004749"/>
    </source>
</evidence>
<gene>
    <name evidence="8" type="ORF">DDE20_08770</name>
</gene>
<organism evidence="8 9">
    <name type="scientific">Pararhodobacter oceanensis</name>
    <dbReference type="NCBI Taxonomy" id="2172121"/>
    <lineage>
        <taxon>Bacteria</taxon>
        <taxon>Pseudomonadati</taxon>
        <taxon>Pseudomonadota</taxon>
        <taxon>Alphaproteobacteria</taxon>
        <taxon>Rhodobacterales</taxon>
        <taxon>Paracoccaceae</taxon>
        <taxon>Pararhodobacter</taxon>
    </lineage>
</organism>
<dbReference type="AlphaFoldDB" id="A0A2T8HUM1"/>
<comment type="similarity">
    <text evidence="2">Belongs to the COQ9 family.</text>
</comment>
<proteinExistence type="inferred from homology"/>
<comment type="pathway">
    <text evidence="1">Cofactor biosynthesis; ubiquinone biosynthesis.</text>
</comment>
<dbReference type="InterPro" id="IPR013718">
    <property type="entry name" value="COQ9_C"/>
</dbReference>
<evidence type="ECO:0000256" key="3">
    <source>
        <dbReference type="ARBA" id="ARBA00022688"/>
    </source>
</evidence>
<reference evidence="8 9" key="1">
    <citation type="submission" date="2018-04" db="EMBL/GenBank/DDBJ databases">
        <title>Pararhodobacter oceanense sp. nov., isolated from marine intertidal sediment.</title>
        <authorList>
            <person name="Wang X.-L."/>
            <person name="Du Z.-J."/>
        </authorList>
    </citation>
    <scope>NUCLEOTIDE SEQUENCE [LARGE SCALE GENOMIC DNA]</scope>
    <source>
        <strain evidence="8 9">AM505</strain>
    </source>
</reference>
<dbReference type="GO" id="GO:0006744">
    <property type="term" value="P:ubiquinone biosynthetic process"/>
    <property type="evidence" value="ECO:0007669"/>
    <property type="project" value="UniProtKB-KW"/>
</dbReference>
<protein>
    <submittedName>
        <fullName evidence="8">COQ9 family protein</fullName>
    </submittedName>
</protein>
<dbReference type="PANTHER" id="PTHR21427:SF19">
    <property type="entry name" value="UBIQUINONE BIOSYNTHESIS PROTEIN COQ9, MITOCHONDRIAL"/>
    <property type="match status" value="1"/>
</dbReference>
<dbReference type="Pfam" id="PF08511">
    <property type="entry name" value="COQ9"/>
    <property type="match status" value="1"/>
</dbReference>
<evidence type="ECO:0000313" key="9">
    <source>
        <dbReference type="Proteomes" id="UP000245911"/>
    </source>
</evidence>
<dbReference type="InterPro" id="IPR012762">
    <property type="entry name" value="Ubiq_biosynth_COQ9"/>
</dbReference>
<keyword evidence="4" id="KW-0809">Transit peptide</keyword>